<evidence type="ECO:0000256" key="2">
    <source>
        <dbReference type="ARBA" id="ARBA00006837"/>
    </source>
</evidence>
<keyword evidence="11 12" id="KW-0472">Membrane</keyword>
<feature type="transmembrane region" description="Helical" evidence="12">
    <location>
        <begin position="99"/>
        <end position="121"/>
    </location>
</feature>
<gene>
    <name evidence="13" type="ORF">CLAFUR5_05009</name>
</gene>
<evidence type="ECO:0000256" key="5">
    <source>
        <dbReference type="ARBA" id="ARBA00022792"/>
    </source>
</evidence>
<sequence>MATLLWTRTSCLRAVNTPGKGLFAPALFTATFTTATQVSKQPRFTPNASPSQLPTHQLPSTRIGLRCASTSPATDSEASVPEHILTWNRFFDLRKKRRWINLGCSGITAFTAISLVTPILAAQDLDSWGAQISGLDPIIVLGISTAAVAAGGWLCGPSFGSAMFSMWAARRGWNKLIAEKEKSFYARIKRYRADPSASSPQNPIPDYYGEKISSVKDYRRWLKDQKAFNLKKDKAML</sequence>
<evidence type="ECO:0000256" key="11">
    <source>
        <dbReference type="ARBA" id="ARBA00023136"/>
    </source>
</evidence>
<keyword evidence="8 12" id="KW-1133">Transmembrane helix</keyword>
<evidence type="ECO:0000256" key="8">
    <source>
        <dbReference type="ARBA" id="ARBA00022989"/>
    </source>
</evidence>
<dbReference type="KEGG" id="ffu:CLAFUR5_05009"/>
<keyword evidence="9 12" id="KW-0811">Translocation</keyword>
<dbReference type="Proteomes" id="UP000756132">
    <property type="component" value="Chromosome 4"/>
</dbReference>
<comment type="function">
    <text evidence="12">Component of the PAM complex, a complex required for the translocation of transit peptide-containing proteins from the inner membrane into the mitochondrial matrix in an ATP-dependent manner.</text>
</comment>
<dbReference type="PANTHER" id="PTHR28021">
    <property type="entry name" value="PRESEQUENCE TRANSLOCATED-ASSOCIATED MOTOR SUBUNIT PAM17, MITOCHONDRIAL"/>
    <property type="match status" value="1"/>
</dbReference>
<evidence type="ECO:0000313" key="14">
    <source>
        <dbReference type="Proteomes" id="UP000756132"/>
    </source>
</evidence>
<evidence type="ECO:0000313" key="13">
    <source>
        <dbReference type="EMBL" id="UJO15698.1"/>
    </source>
</evidence>
<dbReference type="OrthoDB" id="5970083at2759"/>
<keyword evidence="5 12" id="KW-0999">Mitochondrion inner membrane</keyword>
<evidence type="ECO:0000256" key="7">
    <source>
        <dbReference type="ARBA" id="ARBA00022946"/>
    </source>
</evidence>
<keyword evidence="4 12" id="KW-0812">Transmembrane</keyword>
<comment type="subcellular location">
    <subcellularLocation>
        <location evidence="1 12">Mitochondrion inner membrane</location>
        <topology evidence="1 12">Multi-pass membrane protein</topology>
    </subcellularLocation>
</comment>
<accession>A0A9Q8LFG9</accession>
<evidence type="ECO:0000256" key="10">
    <source>
        <dbReference type="ARBA" id="ARBA00023128"/>
    </source>
</evidence>
<organism evidence="13 14">
    <name type="scientific">Passalora fulva</name>
    <name type="common">Tomato leaf mold</name>
    <name type="synonym">Cladosporium fulvum</name>
    <dbReference type="NCBI Taxonomy" id="5499"/>
    <lineage>
        <taxon>Eukaryota</taxon>
        <taxon>Fungi</taxon>
        <taxon>Dikarya</taxon>
        <taxon>Ascomycota</taxon>
        <taxon>Pezizomycotina</taxon>
        <taxon>Dothideomycetes</taxon>
        <taxon>Dothideomycetidae</taxon>
        <taxon>Mycosphaerellales</taxon>
        <taxon>Mycosphaerellaceae</taxon>
        <taxon>Fulvia</taxon>
    </lineage>
</organism>
<dbReference type="InterPro" id="IPR013875">
    <property type="entry name" value="Pam17"/>
</dbReference>
<dbReference type="RefSeq" id="XP_047760064.1">
    <property type="nucleotide sequence ID" value="XM_047904157.1"/>
</dbReference>
<evidence type="ECO:0000256" key="3">
    <source>
        <dbReference type="ARBA" id="ARBA00022448"/>
    </source>
</evidence>
<dbReference type="GeneID" id="71984887"/>
<dbReference type="OMA" id="MIFGFDP"/>
<evidence type="ECO:0000256" key="4">
    <source>
        <dbReference type="ARBA" id="ARBA00022692"/>
    </source>
</evidence>
<dbReference type="AlphaFoldDB" id="A0A9Q8LFG9"/>
<evidence type="ECO:0000256" key="12">
    <source>
        <dbReference type="RuleBase" id="RU367146"/>
    </source>
</evidence>
<dbReference type="Pfam" id="PF08566">
    <property type="entry name" value="Pam17"/>
    <property type="match status" value="1"/>
</dbReference>
<keyword evidence="10 12" id="KW-0496">Mitochondrion</keyword>
<reference evidence="13" key="2">
    <citation type="journal article" date="2022" name="Microb. Genom.">
        <title>A chromosome-scale genome assembly of the tomato pathogen Cladosporium fulvum reveals a compartmentalized genome architecture and the presence of a dispensable chromosome.</title>
        <authorList>
            <person name="Zaccaron A.Z."/>
            <person name="Chen L.H."/>
            <person name="Samaras A."/>
            <person name="Stergiopoulos I."/>
        </authorList>
    </citation>
    <scope>NUCLEOTIDE SEQUENCE</scope>
    <source>
        <strain evidence="13">Race5_Kim</strain>
    </source>
</reference>
<proteinExistence type="inferred from homology"/>
<dbReference type="GO" id="GO:0001405">
    <property type="term" value="C:PAM complex, Tim23 associated import motor"/>
    <property type="evidence" value="ECO:0007669"/>
    <property type="project" value="UniProtKB-UniRule"/>
</dbReference>
<protein>
    <recommendedName>
        <fullName evidence="12">Presequence translocated-associated motor subunit PAM17</fullName>
    </recommendedName>
</protein>
<evidence type="ECO:0000256" key="1">
    <source>
        <dbReference type="ARBA" id="ARBA00004448"/>
    </source>
</evidence>
<reference evidence="13" key="1">
    <citation type="submission" date="2021-12" db="EMBL/GenBank/DDBJ databases">
        <authorList>
            <person name="Zaccaron A."/>
            <person name="Stergiopoulos I."/>
        </authorList>
    </citation>
    <scope>NUCLEOTIDE SEQUENCE</scope>
    <source>
        <strain evidence="13">Race5_Kim</strain>
    </source>
</reference>
<dbReference type="GO" id="GO:0030150">
    <property type="term" value="P:protein import into mitochondrial matrix"/>
    <property type="evidence" value="ECO:0007669"/>
    <property type="project" value="UniProtKB-UniRule"/>
</dbReference>
<feature type="transmembrane region" description="Helical" evidence="12">
    <location>
        <begin position="141"/>
        <end position="167"/>
    </location>
</feature>
<evidence type="ECO:0000256" key="9">
    <source>
        <dbReference type="ARBA" id="ARBA00023010"/>
    </source>
</evidence>
<comment type="similarity">
    <text evidence="2 12">Belongs to the PAM17 family.</text>
</comment>
<evidence type="ECO:0000256" key="6">
    <source>
        <dbReference type="ARBA" id="ARBA00022927"/>
    </source>
</evidence>
<keyword evidence="3 12" id="KW-0813">Transport</keyword>
<keyword evidence="7" id="KW-0809">Transit peptide</keyword>
<dbReference type="PANTHER" id="PTHR28021:SF1">
    <property type="entry name" value="PRESEQUENCE TRANSLOCATED-ASSOCIATED MOTOR SUBUNIT PAM17, MITOCHONDRIAL"/>
    <property type="match status" value="1"/>
</dbReference>
<keyword evidence="14" id="KW-1185">Reference proteome</keyword>
<keyword evidence="6 12" id="KW-0653">Protein transport</keyword>
<comment type="subunit">
    <text evidence="12">Component of the PAM complex.</text>
</comment>
<name>A0A9Q8LFG9_PASFU</name>
<dbReference type="EMBL" id="CP090166">
    <property type="protein sequence ID" value="UJO15698.1"/>
    <property type="molecule type" value="Genomic_DNA"/>
</dbReference>